<dbReference type="Proteomes" id="UP000095287">
    <property type="component" value="Unplaced"/>
</dbReference>
<keyword evidence="3" id="KW-1185">Reference proteome</keyword>
<dbReference type="InterPro" id="IPR004323">
    <property type="entry name" value="Ion_tolerance_CutA"/>
</dbReference>
<organism evidence="3 4">
    <name type="scientific">Steinernema glaseri</name>
    <dbReference type="NCBI Taxonomy" id="37863"/>
    <lineage>
        <taxon>Eukaryota</taxon>
        <taxon>Metazoa</taxon>
        <taxon>Ecdysozoa</taxon>
        <taxon>Nematoda</taxon>
        <taxon>Chromadorea</taxon>
        <taxon>Rhabditida</taxon>
        <taxon>Tylenchina</taxon>
        <taxon>Panagrolaimomorpha</taxon>
        <taxon>Strongyloidoidea</taxon>
        <taxon>Steinernematidae</taxon>
        <taxon>Steinernema</taxon>
    </lineage>
</organism>
<dbReference type="WBParaSite" id="L893_g8286.t1">
    <property type="protein sequence ID" value="L893_g8286.t1"/>
    <property type="gene ID" value="L893_g8286"/>
</dbReference>
<feature type="chain" id="PRO_5009314971" evidence="2">
    <location>
        <begin position="32"/>
        <end position="157"/>
    </location>
</feature>
<sequence length="157" mass="17252">MTFPINKAMKVSLLLLAVSSLLLLLVPRISTDQKMAASIVASVAARVVYVTVPSMEVARNISRSIVGGKLAACVNIVPGVTSIYEWENKIEESSELLLIIKTREEAIEELKKEVHRLHPYDVPEFISLPIEEGSEPYLKWVKDQTQFSPSSTGGGSL</sequence>
<evidence type="ECO:0000313" key="4">
    <source>
        <dbReference type="WBParaSite" id="L893_g8286.t1"/>
    </source>
</evidence>
<dbReference type="GO" id="GO:0010038">
    <property type="term" value="P:response to metal ion"/>
    <property type="evidence" value="ECO:0007669"/>
    <property type="project" value="InterPro"/>
</dbReference>
<reference evidence="4" key="1">
    <citation type="submission" date="2016-11" db="UniProtKB">
        <authorList>
            <consortium name="WormBaseParasite"/>
        </authorList>
    </citation>
    <scope>IDENTIFICATION</scope>
</reference>
<protein>
    <submittedName>
        <fullName evidence="4">Protein CutA</fullName>
    </submittedName>
</protein>
<comment type="similarity">
    <text evidence="1">Belongs to the CutA family.</text>
</comment>
<dbReference type="SUPFAM" id="SSF54913">
    <property type="entry name" value="GlnB-like"/>
    <property type="match status" value="1"/>
</dbReference>
<dbReference type="AlphaFoldDB" id="A0A1I8AQ40"/>
<proteinExistence type="inferred from homology"/>
<dbReference type="GO" id="GO:0005507">
    <property type="term" value="F:copper ion binding"/>
    <property type="evidence" value="ECO:0007669"/>
    <property type="project" value="TreeGrafter"/>
</dbReference>
<keyword evidence="2" id="KW-0732">Signal</keyword>
<evidence type="ECO:0000256" key="2">
    <source>
        <dbReference type="SAM" id="SignalP"/>
    </source>
</evidence>
<feature type="signal peptide" evidence="2">
    <location>
        <begin position="1"/>
        <end position="31"/>
    </location>
</feature>
<evidence type="ECO:0000256" key="1">
    <source>
        <dbReference type="ARBA" id="ARBA00010169"/>
    </source>
</evidence>
<evidence type="ECO:0000313" key="3">
    <source>
        <dbReference type="Proteomes" id="UP000095287"/>
    </source>
</evidence>
<dbReference type="Gene3D" id="3.30.70.120">
    <property type="match status" value="1"/>
</dbReference>
<name>A0A1I8AQ40_9BILA</name>
<dbReference type="InterPro" id="IPR011322">
    <property type="entry name" value="N-reg_PII-like_a/b"/>
</dbReference>
<dbReference type="PANTHER" id="PTHR23419">
    <property type="entry name" value="DIVALENT CATION TOLERANCE CUTA-RELATED"/>
    <property type="match status" value="1"/>
</dbReference>
<dbReference type="InterPro" id="IPR015867">
    <property type="entry name" value="N-reg_PII/ATP_PRibTrfase_C"/>
</dbReference>
<accession>A0A1I8AQ40</accession>
<dbReference type="PANTHER" id="PTHR23419:SF8">
    <property type="entry name" value="FI09726P"/>
    <property type="match status" value="1"/>
</dbReference>
<dbReference type="Pfam" id="PF03091">
    <property type="entry name" value="CutA1"/>
    <property type="match status" value="1"/>
</dbReference>